<accession>A0A060M164</accession>
<dbReference type="PANTHER" id="PTHR30575">
    <property type="entry name" value="PEPTIDASE M20"/>
    <property type="match status" value="1"/>
</dbReference>
<dbReference type="GO" id="GO:0046657">
    <property type="term" value="P:folic acid catabolic process"/>
    <property type="evidence" value="ECO:0007669"/>
    <property type="project" value="TreeGrafter"/>
</dbReference>
<dbReference type="eggNOG" id="COG1473">
    <property type="taxonomic scope" value="Bacteria"/>
</dbReference>
<keyword evidence="1" id="KW-0464">Manganese</keyword>
<dbReference type="Pfam" id="PF01546">
    <property type="entry name" value="Peptidase_M20"/>
    <property type="match status" value="1"/>
</dbReference>
<dbReference type="GO" id="GO:0046872">
    <property type="term" value="F:metal ion binding"/>
    <property type="evidence" value="ECO:0007669"/>
    <property type="project" value="UniProtKB-KW"/>
</dbReference>
<dbReference type="GO" id="GO:0005737">
    <property type="term" value="C:cytoplasm"/>
    <property type="evidence" value="ECO:0007669"/>
    <property type="project" value="TreeGrafter"/>
</dbReference>
<dbReference type="InterPro" id="IPR036264">
    <property type="entry name" value="Bact_exopeptidase_dim_dom"/>
</dbReference>
<feature type="binding site" evidence="1">
    <location>
        <position position="185"/>
    </location>
    <ligand>
        <name>Mn(2+)</name>
        <dbReference type="ChEBI" id="CHEBI:29035"/>
        <label>2</label>
    </ligand>
</feature>
<dbReference type="PANTHER" id="PTHR30575:SF3">
    <property type="entry name" value="PEPTIDASE M20 DIMERISATION DOMAIN-CONTAINING PROTEIN"/>
    <property type="match status" value="1"/>
</dbReference>
<keyword evidence="1" id="KW-0479">Metal-binding</keyword>
<protein>
    <submittedName>
        <fullName evidence="3">Aminobenzoyl-glutamate utilization protein A</fullName>
    </submittedName>
</protein>
<feature type="binding site" evidence="1">
    <location>
        <position position="149"/>
    </location>
    <ligand>
        <name>Mn(2+)</name>
        <dbReference type="ChEBI" id="CHEBI:29035"/>
        <label>2</label>
    </ligand>
</feature>
<dbReference type="PATRIC" id="fig|1246626.3.peg.1713"/>
<dbReference type="Pfam" id="PF07687">
    <property type="entry name" value="M20_dimer"/>
    <property type="match status" value="1"/>
</dbReference>
<dbReference type="InterPro" id="IPR011650">
    <property type="entry name" value="Peptidase_M20_dimer"/>
</dbReference>
<organism evidence="3 4">
    <name type="scientific">Shouchella lehensis G1</name>
    <dbReference type="NCBI Taxonomy" id="1246626"/>
    <lineage>
        <taxon>Bacteria</taxon>
        <taxon>Bacillati</taxon>
        <taxon>Bacillota</taxon>
        <taxon>Bacilli</taxon>
        <taxon>Bacillales</taxon>
        <taxon>Bacillaceae</taxon>
        <taxon>Shouchella</taxon>
    </lineage>
</organism>
<dbReference type="NCBIfam" id="TIGR01891">
    <property type="entry name" value="amidohydrolases"/>
    <property type="match status" value="1"/>
</dbReference>
<dbReference type="KEGG" id="ble:BleG1_1720"/>
<feature type="binding site" evidence="1">
    <location>
        <position position="406"/>
    </location>
    <ligand>
        <name>Mn(2+)</name>
        <dbReference type="ChEBI" id="CHEBI:29035"/>
        <label>2</label>
    </ligand>
</feature>
<dbReference type="InterPro" id="IPR002933">
    <property type="entry name" value="Peptidase_M20"/>
</dbReference>
<reference evidence="3 4" key="1">
    <citation type="journal article" date="2014" name="Gene">
        <title>A comparative genomic analysis of the alkalitolerant soil bacterium Bacillus lehensis G1.</title>
        <authorList>
            <person name="Noor Y.M."/>
            <person name="Samsulrizal N.H."/>
            <person name="Jema'on N.A."/>
            <person name="Low K.O."/>
            <person name="Ramli A.N."/>
            <person name="Alias N.I."/>
            <person name="Damis S.I."/>
            <person name="Fuzi S.F."/>
            <person name="Isa M.N."/>
            <person name="Murad A.M."/>
            <person name="Raih M.F."/>
            <person name="Bakar F.D."/>
            <person name="Najimudin N."/>
            <person name="Mahadi N.M."/>
            <person name="Illias R.M."/>
        </authorList>
    </citation>
    <scope>NUCLEOTIDE SEQUENCE [LARGE SCALE GENOMIC DNA]</scope>
    <source>
        <strain evidence="3 4">G1</strain>
    </source>
</reference>
<dbReference type="SUPFAM" id="SSF55031">
    <property type="entry name" value="Bacterial exopeptidase dimerisation domain"/>
    <property type="match status" value="1"/>
</dbReference>
<dbReference type="InterPro" id="IPR017439">
    <property type="entry name" value="Amidohydrolase"/>
</dbReference>
<gene>
    <name evidence="3" type="ORF">BleG1_1720</name>
</gene>
<comment type="cofactor">
    <cofactor evidence="1">
        <name>Mn(2+)</name>
        <dbReference type="ChEBI" id="CHEBI:29035"/>
    </cofactor>
    <text evidence="1">The Mn(2+) ion enhances activity.</text>
</comment>
<dbReference type="EMBL" id="CP003923">
    <property type="protein sequence ID" value="AIC94298.1"/>
    <property type="molecule type" value="Genomic_DNA"/>
</dbReference>
<dbReference type="RefSeq" id="WP_051667501.1">
    <property type="nucleotide sequence ID" value="NZ_CP003923.1"/>
</dbReference>
<dbReference type="Gene3D" id="3.40.630.10">
    <property type="entry name" value="Zn peptidases"/>
    <property type="match status" value="2"/>
</dbReference>
<dbReference type="PIRSF" id="PIRSF005962">
    <property type="entry name" value="Pept_M20D_amidohydro"/>
    <property type="match status" value="1"/>
</dbReference>
<dbReference type="InterPro" id="IPR052030">
    <property type="entry name" value="Peptidase_M20/M20A_hydrolases"/>
</dbReference>
<evidence type="ECO:0000259" key="2">
    <source>
        <dbReference type="Pfam" id="PF07687"/>
    </source>
</evidence>
<dbReference type="GO" id="GO:0071713">
    <property type="term" value="F:para-aminobenzoyl-glutamate hydrolase activity"/>
    <property type="evidence" value="ECO:0007669"/>
    <property type="project" value="TreeGrafter"/>
</dbReference>
<evidence type="ECO:0000313" key="3">
    <source>
        <dbReference type="EMBL" id="AIC94298.1"/>
    </source>
</evidence>
<dbReference type="SUPFAM" id="SSF53187">
    <property type="entry name" value="Zn-dependent exopeptidases"/>
    <property type="match status" value="1"/>
</dbReference>
<feature type="domain" description="Peptidase M20 dimerisation" evidence="2">
    <location>
        <begin position="236"/>
        <end position="312"/>
    </location>
</feature>
<dbReference type="AlphaFoldDB" id="A0A060M164"/>
<evidence type="ECO:0000256" key="1">
    <source>
        <dbReference type="PIRSR" id="PIRSR005962-1"/>
    </source>
</evidence>
<dbReference type="OrthoDB" id="9776731at2"/>
<name>A0A060M164_9BACI</name>
<feature type="binding site" evidence="1">
    <location>
        <position position="151"/>
    </location>
    <ligand>
        <name>Mn(2+)</name>
        <dbReference type="ChEBI" id="CHEBI:29035"/>
        <label>2</label>
    </ligand>
</feature>
<proteinExistence type="predicted"/>
<dbReference type="STRING" id="1246626.BleG1_1720"/>
<dbReference type="GO" id="GO:0016805">
    <property type="term" value="F:dipeptidase activity"/>
    <property type="evidence" value="ECO:0007669"/>
    <property type="project" value="TreeGrafter"/>
</dbReference>
<feature type="binding site" evidence="1">
    <location>
        <position position="209"/>
    </location>
    <ligand>
        <name>Mn(2+)</name>
        <dbReference type="ChEBI" id="CHEBI:29035"/>
        <label>2</label>
    </ligand>
</feature>
<evidence type="ECO:0000313" key="4">
    <source>
        <dbReference type="Proteomes" id="UP000027142"/>
    </source>
</evidence>
<dbReference type="MEROPS" id="M20.020"/>
<dbReference type="Proteomes" id="UP000027142">
    <property type="component" value="Chromosome"/>
</dbReference>
<keyword evidence="4" id="KW-1185">Reference proteome</keyword>
<dbReference type="HOGENOM" id="CLU_023257_2_1_9"/>
<sequence length="430" mass="47094">MRNEIDQWVKQNELDIKTWRQEMHKIAEVGFCEYETTYYIFRKLEGLGFTLHTGRAVMNEEARFGVPSEKELAQHEDRALKNGVPTAFLETMKNGFTGVVAVLETEKDGPHTAMRFDIDALPIEEEVSHAHIPANNGFRSRNDGMMHACGHDGHAAIGLGIATFLSTLKERLSGTYTLIFQPAEEGSRGAKAVVENGWLNGVDFFLSGHLGIRSQPVGTLVSGATNILATTKIDARFTGKTAHAGMEPHKGKNAMLAAAAAVLNLHGIAPHGEGETRLNVGRFDAGSGRNIVPGEAFLQLETRGKSSIENAYMKEEAIRRLEGAAHMYDVALEYAIVGEGLAAETDKYFLDKIPNATQSSQFINEVKDRMPLNGSEDVTYMMRHVQEQGGSACYMIFGTPLAAGHHHKQFDFDEDALLVAVSALAHLVVE</sequence>